<keyword evidence="1 4" id="KW-0645">Protease</keyword>
<evidence type="ECO:0000313" key="5">
    <source>
        <dbReference type="Proteomes" id="UP000321827"/>
    </source>
</evidence>
<dbReference type="Gene3D" id="2.30.42.10">
    <property type="match status" value="1"/>
</dbReference>
<evidence type="ECO:0000256" key="2">
    <source>
        <dbReference type="ARBA" id="ARBA00022801"/>
    </source>
</evidence>
<dbReference type="Pfam" id="PF13365">
    <property type="entry name" value="Trypsin_2"/>
    <property type="match status" value="1"/>
</dbReference>
<dbReference type="OrthoDB" id="9758917at2"/>
<keyword evidence="2" id="KW-0378">Hydrolase</keyword>
<dbReference type="InterPro" id="IPR009003">
    <property type="entry name" value="Peptidase_S1_PA"/>
</dbReference>
<organism evidence="4 5">
    <name type="scientific">Oceanithermus desulfurans NBRC 100063</name>
    <dbReference type="NCBI Taxonomy" id="1227550"/>
    <lineage>
        <taxon>Bacteria</taxon>
        <taxon>Thermotogati</taxon>
        <taxon>Deinococcota</taxon>
        <taxon>Deinococci</taxon>
        <taxon>Thermales</taxon>
        <taxon>Thermaceae</taxon>
        <taxon>Oceanithermus</taxon>
    </lineage>
</organism>
<dbReference type="AlphaFoldDB" id="A0A511RJA5"/>
<dbReference type="SMART" id="SM00228">
    <property type="entry name" value="PDZ"/>
    <property type="match status" value="1"/>
</dbReference>
<dbReference type="InterPro" id="IPR051201">
    <property type="entry name" value="Chloro_Bact_Ser_Proteases"/>
</dbReference>
<dbReference type="PANTHER" id="PTHR43343">
    <property type="entry name" value="PEPTIDASE S12"/>
    <property type="match status" value="1"/>
</dbReference>
<dbReference type="InterPro" id="IPR001940">
    <property type="entry name" value="Peptidase_S1C"/>
</dbReference>
<dbReference type="InterPro" id="IPR036034">
    <property type="entry name" value="PDZ_sf"/>
</dbReference>
<sequence>MSMRKSLIGFAGIVLVAAVALTWNLPGARATGEAQPFNQPEAYLQNERNTIGIVETYGDGVVFVSVATAPKVVRPNLPPGFEDFAPFFAPYVQPPRQGTGSGFVLDKEGYILTNYHVVEGADEITVKFHEDPKAYPAKLVGSAPPLDLALLKVDVPDKGMLHPIPLGDSDRLKVGQKAIAIGNPFGLEFTVTEGIISAIRTNPGAESSLIPRLIQTDAAINPGNSGGPLLDSRGEVIGINAAIINPNGVPQFAGIGFAIPINLAKKYLPEMRAGKKVTAEEIVKNNPRLGVTVMPVQYYPEQVRQRYDLPDHGLVVQSVDKNSPAAEAGLKGAKDYIYLQLPNGKTLELGVGGDVIVEANGRPIYDITDLRAVLYGLKPGEKVKLKLVRDGKERVVELVPRVVK</sequence>
<comment type="caution">
    <text evidence="4">The sequence shown here is derived from an EMBL/GenBank/DDBJ whole genome shotgun (WGS) entry which is preliminary data.</text>
</comment>
<evidence type="ECO:0000313" key="4">
    <source>
        <dbReference type="EMBL" id="GEM89032.1"/>
    </source>
</evidence>
<dbReference type="PANTHER" id="PTHR43343:SF3">
    <property type="entry name" value="PROTEASE DO-LIKE 8, CHLOROPLASTIC"/>
    <property type="match status" value="1"/>
</dbReference>
<dbReference type="Pfam" id="PF13180">
    <property type="entry name" value="PDZ_2"/>
    <property type="match status" value="1"/>
</dbReference>
<protein>
    <submittedName>
        <fullName evidence="4">Serine protease</fullName>
    </submittedName>
</protein>
<evidence type="ECO:0000256" key="1">
    <source>
        <dbReference type="ARBA" id="ARBA00022670"/>
    </source>
</evidence>
<dbReference type="PROSITE" id="PS50106">
    <property type="entry name" value="PDZ"/>
    <property type="match status" value="1"/>
</dbReference>
<dbReference type="PRINTS" id="PR00834">
    <property type="entry name" value="PROTEASES2C"/>
</dbReference>
<dbReference type="EMBL" id="BJXN01000002">
    <property type="protein sequence ID" value="GEM89032.1"/>
    <property type="molecule type" value="Genomic_DNA"/>
</dbReference>
<reference evidence="4 5" key="1">
    <citation type="submission" date="2019-07" db="EMBL/GenBank/DDBJ databases">
        <title>Whole genome shotgun sequence of Oceanithermus desulfurans NBRC 100063.</title>
        <authorList>
            <person name="Hosoyama A."/>
            <person name="Uohara A."/>
            <person name="Ohji S."/>
            <person name="Ichikawa N."/>
        </authorList>
    </citation>
    <scope>NUCLEOTIDE SEQUENCE [LARGE SCALE GENOMIC DNA]</scope>
    <source>
        <strain evidence="4 5">NBRC 100063</strain>
    </source>
</reference>
<evidence type="ECO:0000259" key="3">
    <source>
        <dbReference type="PROSITE" id="PS50106"/>
    </source>
</evidence>
<dbReference type="RefSeq" id="WP_147145414.1">
    <property type="nucleotide sequence ID" value="NZ_BJXN01000002.1"/>
</dbReference>
<dbReference type="InterPro" id="IPR001478">
    <property type="entry name" value="PDZ"/>
</dbReference>
<dbReference type="GO" id="GO:0004252">
    <property type="term" value="F:serine-type endopeptidase activity"/>
    <property type="evidence" value="ECO:0007669"/>
    <property type="project" value="InterPro"/>
</dbReference>
<feature type="domain" description="PDZ" evidence="3">
    <location>
        <begin position="276"/>
        <end position="391"/>
    </location>
</feature>
<dbReference type="Proteomes" id="UP000321827">
    <property type="component" value="Unassembled WGS sequence"/>
</dbReference>
<dbReference type="SUPFAM" id="SSF50156">
    <property type="entry name" value="PDZ domain-like"/>
    <property type="match status" value="1"/>
</dbReference>
<gene>
    <name evidence="4" type="ORF">ODE01S_04660</name>
</gene>
<proteinExistence type="predicted"/>
<dbReference type="GO" id="GO:0006508">
    <property type="term" value="P:proteolysis"/>
    <property type="evidence" value="ECO:0007669"/>
    <property type="project" value="UniProtKB-KW"/>
</dbReference>
<dbReference type="SUPFAM" id="SSF50494">
    <property type="entry name" value="Trypsin-like serine proteases"/>
    <property type="match status" value="1"/>
</dbReference>
<accession>A0A511RJA5</accession>
<name>A0A511RJA5_9DEIN</name>
<dbReference type="Gene3D" id="2.40.10.120">
    <property type="match status" value="1"/>
</dbReference>